<dbReference type="GO" id="GO:0004672">
    <property type="term" value="F:protein kinase activity"/>
    <property type="evidence" value="ECO:0007669"/>
    <property type="project" value="InterPro"/>
</dbReference>
<gene>
    <name evidence="6" type="ORF">DdX_00853</name>
</gene>
<feature type="domain" description="Fibronectin type-III" evidence="5">
    <location>
        <begin position="436"/>
        <end position="541"/>
    </location>
</feature>
<dbReference type="AlphaFoldDB" id="A0AAD4NH80"/>
<dbReference type="InterPro" id="IPR036179">
    <property type="entry name" value="Ig-like_dom_sf"/>
</dbReference>
<dbReference type="CDD" id="cd00063">
    <property type="entry name" value="FN3"/>
    <property type="match status" value="1"/>
</dbReference>
<dbReference type="InterPro" id="IPR036116">
    <property type="entry name" value="FN3_sf"/>
</dbReference>
<sequence>MQPDANMPINDIEQESMIVAGAPRLSTANDTSMMMTFVNNIPQAISTPFKEGVPSLNSVSGDANNTKDVFEALKMQKASGSSASNSGYNRLDLTNDVFNKIGRAERNVDNESTTFNVIEPKKSLSNTCHWSPAHTRYSPVAQEKMKNLMELMEKSRKENSTFQDEVTYTISPTRQQATKGFMDDSMLTPTRSFSRHKLADSMNTKKLGRISLDQLGASFDTEANLSAMLAVATKQRPNMSLCALMVEEDESEVEMNEWQAKMRLIEDEIDACLKESKAEHQANALTTEVLNKWSTSDKEEKEFDEKMIIEYEAIKSRLHSPLPTGSEFQVRFELPTSVPFVEIDLVDKTVCKGDNIQLECRITCDHSSRHTWKGPNGVVLFTDNSIEQTQDQDGIFLLSIRNVTPAHAGNYTLIIENDHGKCSTSANVCVLTEPDAPTDVRCSWSDVPILQNGRDRSNGSLKLKWRTPLKGGAQTLWYVVEHRREDWPANQFREVIKGIEHCAIRISHLLPSMVYMFRVYAYNKAFRSVPSQVIRAIPAEEEQKFHMRESALAAKLRAYVQSNGIDLLSEPITKLFVVDHLIGKGRFSRVYRATCRISALHMAVKLLNNGHSYPTNSSNRFGHDYLSEIAEAAVREVTALKAVAGHPNFVSYFKAAIFSGQLAIITHKVNGPQILTFLCQLGFVSEAIIQTLCRDLFGALQYLHERGFAHLAIKPEDLLVECHQQMPKLVVIDLGTCQSLQAMSGLSVWQGGPLEFTSPEQLGHKPCQKSDIWSVGVLLFVLCNGFSPFEDDNEEMVRLNILNARIAALPAADENKGIHRFSPALLALLEHIFVTDVRERPSAGQCLADTWLDKPPSGELIMVDYLQDYIERRRNRMRTSFLLHEL</sequence>
<dbReference type="InterPro" id="IPR003961">
    <property type="entry name" value="FN3_dom"/>
</dbReference>
<dbReference type="Gene3D" id="1.10.510.10">
    <property type="entry name" value="Transferase(Phosphotransferase) domain 1"/>
    <property type="match status" value="1"/>
</dbReference>
<evidence type="ECO:0000313" key="7">
    <source>
        <dbReference type="Proteomes" id="UP001201812"/>
    </source>
</evidence>
<dbReference type="PANTHER" id="PTHR24347">
    <property type="entry name" value="SERINE/THREONINE-PROTEIN KINASE"/>
    <property type="match status" value="1"/>
</dbReference>
<evidence type="ECO:0000313" key="6">
    <source>
        <dbReference type="EMBL" id="KAI1728655.1"/>
    </source>
</evidence>
<dbReference type="PROSITE" id="PS00107">
    <property type="entry name" value="PROTEIN_KINASE_ATP"/>
    <property type="match status" value="1"/>
</dbReference>
<protein>
    <submittedName>
        <fullName evidence="6">Protein kinase domain-containing protein</fullName>
    </submittedName>
</protein>
<name>A0AAD4NH80_9BILA</name>
<evidence type="ECO:0000259" key="4">
    <source>
        <dbReference type="PROSITE" id="PS50835"/>
    </source>
</evidence>
<dbReference type="SMART" id="SM00060">
    <property type="entry name" value="FN3"/>
    <property type="match status" value="1"/>
</dbReference>
<dbReference type="Gene3D" id="2.60.40.10">
    <property type="entry name" value="Immunoglobulins"/>
    <property type="match status" value="2"/>
</dbReference>
<dbReference type="InterPro" id="IPR007110">
    <property type="entry name" value="Ig-like_dom"/>
</dbReference>
<dbReference type="InterPro" id="IPR013098">
    <property type="entry name" value="Ig_I-set"/>
</dbReference>
<dbReference type="Proteomes" id="UP001201812">
    <property type="component" value="Unassembled WGS sequence"/>
</dbReference>
<dbReference type="InterPro" id="IPR011009">
    <property type="entry name" value="Kinase-like_dom_sf"/>
</dbReference>
<keyword evidence="2" id="KW-0175">Coiled coil</keyword>
<dbReference type="EMBL" id="JAKKPZ010000001">
    <property type="protein sequence ID" value="KAI1728655.1"/>
    <property type="molecule type" value="Genomic_DNA"/>
</dbReference>
<dbReference type="InterPro" id="IPR017441">
    <property type="entry name" value="Protein_kinase_ATP_BS"/>
</dbReference>
<evidence type="ECO:0000259" key="5">
    <source>
        <dbReference type="PROSITE" id="PS50853"/>
    </source>
</evidence>
<organism evidence="6 7">
    <name type="scientific">Ditylenchus destructor</name>
    <dbReference type="NCBI Taxonomy" id="166010"/>
    <lineage>
        <taxon>Eukaryota</taxon>
        <taxon>Metazoa</taxon>
        <taxon>Ecdysozoa</taxon>
        <taxon>Nematoda</taxon>
        <taxon>Chromadorea</taxon>
        <taxon>Rhabditida</taxon>
        <taxon>Tylenchina</taxon>
        <taxon>Tylenchomorpha</taxon>
        <taxon>Sphaerularioidea</taxon>
        <taxon>Anguinidae</taxon>
        <taxon>Anguininae</taxon>
        <taxon>Ditylenchus</taxon>
    </lineage>
</organism>
<dbReference type="SUPFAM" id="SSF49265">
    <property type="entry name" value="Fibronectin type III"/>
    <property type="match status" value="1"/>
</dbReference>
<accession>A0AAD4NH80</accession>
<dbReference type="PROSITE" id="PS50011">
    <property type="entry name" value="PROTEIN_KINASE_DOM"/>
    <property type="match status" value="1"/>
</dbReference>
<dbReference type="Pfam" id="PF07679">
    <property type="entry name" value="I-set"/>
    <property type="match status" value="1"/>
</dbReference>
<evidence type="ECO:0000256" key="1">
    <source>
        <dbReference type="PROSITE-ProRule" id="PRU10141"/>
    </source>
</evidence>
<keyword evidence="6" id="KW-0418">Kinase</keyword>
<dbReference type="InterPro" id="IPR000719">
    <property type="entry name" value="Prot_kinase_dom"/>
</dbReference>
<dbReference type="PROSITE" id="PS50853">
    <property type="entry name" value="FN3"/>
    <property type="match status" value="1"/>
</dbReference>
<keyword evidence="1" id="KW-0067">ATP-binding</keyword>
<dbReference type="GO" id="GO:0005524">
    <property type="term" value="F:ATP binding"/>
    <property type="evidence" value="ECO:0007669"/>
    <property type="project" value="UniProtKB-UniRule"/>
</dbReference>
<comment type="caution">
    <text evidence="6">The sequence shown here is derived from an EMBL/GenBank/DDBJ whole genome shotgun (WGS) entry which is preliminary data.</text>
</comment>
<keyword evidence="1" id="KW-0547">Nucleotide-binding</keyword>
<feature type="domain" description="Protein kinase" evidence="3">
    <location>
        <begin position="576"/>
        <end position="852"/>
    </location>
</feature>
<reference evidence="6" key="1">
    <citation type="submission" date="2022-01" db="EMBL/GenBank/DDBJ databases">
        <title>Genome Sequence Resource for Two Populations of Ditylenchus destructor, the Migratory Endoparasitic Phytonematode.</title>
        <authorList>
            <person name="Zhang H."/>
            <person name="Lin R."/>
            <person name="Xie B."/>
        </authorList>
    </citation>
    <scope>NUCLEOTIDE SEQUENCE</scope>
    <source>
        <strain evidence="6">BazhouSP</strain>
    </source>
</reference>
<evidence type="ECO:0000259" key="3">
    <source>
        <dbReference type="PROSITE" id="PS50011"/>
    </source>
</evidence>
<feature type="coiled-coil region" evidence="2">
    <location>
        <begin position="248"/>
        <end position="275"/>
    </location>
</feature>
<keyword evidence="7" id="KW-1185">Reference proteome</keyword>
<dbReference type="SUPFAM" id="SSF48726">
    <property type="entry name" value="Immunoglobulin"/>
    <property type="match status" value="1"/>
</dbReference>
<dbReference type="SUPFAM" id="SSF56112">
    <property type="entry name" value="Protein kinase-like (PK-like)"/>
    <property type="match status" value="1"/>
</dbReference>
<evidence type="ECO:0000256" key="2">
    <source>
        <dbReference type="SAM" id="Coils"/>
    </source>
</evidence>
<keyword evidence="6" id="KW-0808">Transferase</keyword>
<dbReference type="PROSITE" id="PS50835">
    <property type="entry name" value="IG_LIKE"/>
    <property type="match status" value="1"/>
</dbReference>
<dbReference type="InterPro" id="IPR013783">
    <property type="entry name" value="Ig-like_fold"/>
</dbReference>
<feature type="binding site" evidence="1">
    <location>
        <position position="605"/>
    </location>
    <ligand>
        <name>ATP</name>
        <dbReference type="ChEBI" id="CHEBI:30616"/>
    </ligand>
</feature>
<proteinExistence type="predicted"/>
<feature type="domain" description="Ig-like" evidence="4">
    <location>
        <begin position="335"/>
        <end position="429"/>
    </location>
</feature>
<dbReference type="Pfam" id="PF00041">
    <property type="entry name" value="fn3"/>
    <property type="match status" value="1"/>
</dbReference>
<dbReference type="Pfam" id="PF00069">
    <property type="entry name" value="Pkinase"/>
    <property type="match status" value="1"/>
</dbReference>